<dbReference type="Proteomes" id="UP000029964">
    <property type="component" value="Unassembled WGS sequence"/>
</dbReference>
<sequence length="112" mass="12202">MTSTAEARSNHGTITTASLTPSSGLSADFDIINCFMGHSAASFKTTTVLVVKFLRQRDGQTGQDEVFGKRMLVNGQVNKNLGGRTEEERLSEMGHHRYAHVFPVGGMVLDDE</sequence>
<dbReference type="STRING" id="857340.A0A086ST61"/>
<gene>
    <name evidence="1" type="ORF">ACRE_090440</name>
</gene>
<evidence type="ECO:0000313" key="1">
    <source>
        <dbReference type="EMBL" id="KFH40293.1"/>
    </source>
</evidence>
<organism evidence="1 2">
    <name type="scientific">Hapsidospora chrysogenum (strain ATCC 11550 / CBS 779.69 / DSM 880 / IAM 14645 / JCM 23072 / IMI 49137)</name>
    <name type="common">Acremonium chrysogenum</name>
    <dbReference type="NCBI Taxonomy" id="857340"/>
    <lineage>
        <taxon>Eukaryota</taxon>
        <taxon>Fungi</taxon>
        <taxon>Dikarya</taxon>
        <taxon>Ascomycota</taxon>
        <taxon>Pezizomycotina</taxon>
        <taxon>Sordariomycetes</taxon>
        <taxon>Hypocreomycetidae</taxon>
        <taxon>Hypocreales</taxon>
        <taxon>Bionectriaceae</taxon>
        <taxon>Hapsidospora</taxon>
    </lineage>
</organism>
<keyword evidence="2" id="KW-1185">Reference proteome</keyword>
<dbReference type="OrthoDB" id="4861808at2759"/>
<dbReference type="EMBL" id="JPKY01000240">
    <property type="protein sequence ID" value="KFH40293.1"/>
    <property type="molecule type" value="Genomic_DNA"/>
</dbReference>
<comment type="caution">
    <text evidence="1">The sequence shown here is derived from an EMBL/GenBank/DDBJ whole genome shotgun (WGS) entry which is preliminary data.</text>
</comment>
<proteinExistence type="predicted"/>
<reference evidence="2" key="1">
    <citation type="journal article" date="2014" name="Genome Announc.">
        <title>Genome sequence and annotation of Acremonium chrysogenum, producer of the beta-lactam antibiotic cephalosporin C.</title>
        <authorList>
            <person name="Terfehr D."/>
            <person name="Dahlmann T.A."/>
            <person name="Specht T."/>
            <person name="Zadra I."/>
            <person name="Kuernsteiner H."/>
            <person name="Kueck U."/>
        </authorList>
    </citation>
    <scope>NUCLEOTIDE SEQUENCE [LARGE SCALE GENOMIC DNA]</scope>
    <source>
        <strain evidence="2">ATCC 11550 / CBS 779.69 / DSM 880 / IAM 14645 / JCM 23072 / IMI 49137</strain>
    </source>
</reference>
<dbReference type="HOGENOM" id="CLU_2145089_0_0_1"/>
<evidence type="ECO:0000313" key="2">
    <source>
        <dbReference type="Proteomes" id="UP000029964"/>
    </source>
</evidence>
<dbReference type="AlphaFoldDB" id="A0A086ST61"/>
<name>A0A086ST61_HAPC1</name>
<protein>
    <submittedName>
        <fullName evidence="1">Uncharacterized protein</fullName>
    </submittedName>
</protein>
<accession>A0A086ST61</accession>